<sequence length="234" mass="24415">MTNTPSRAAMAAKAALGTLESPRARFLFQWFLPALFMAGGGFLIYIAGGAILAGVWKPVLLLVLGAGLLVVAACLFAMFGRRRAPELADAVSYGLAAVLMSSGTAVGLHVCLTGGSVETRSGDLVSVREKDNGVALRLADGTDYDWSCRRPCDPAPVLALADRLPAKVVVGASGSTVLSLQVDGRPLLDAAAETARHRQDMGALAIFCGLNALLWGGLAAKRLRDRARRLRAAG</sequence>
<reference evidence="3" key="1">
    <citation type="journal article" date="2019" name="Int. J. Syst. Evol. Microbiol.">
        <title>The Global Catalogue of Microorganisms (GCM) 10K type strain sequencing project: providing services to taxonomists for standard genome sequencing and annotation.</title>
        <authorList>
            <consortium name="The Broad Institute Genomics Platform"/>
            <consortium name="The Broad Institute Genome Sequencing Center for Infectious Disease"/>
            <person name="Wu L."/>
            <person name="Ma J."/>
        </authorList>
    </citation>
    <scope>NUCLEOTIDE SEQUENCE [LARGE SCALE GENOMIC DNA]</scope>
    <source>
        <strain evidence="3">DFY28</strain>
    </source>
</reference>
<dbReference type="RefSeq" id="WP_377282822.1">
    <property type="nucleotide sequence ID" value="NZ_JBHRSI010000008.1"/>
</dbReference>
<keyword evidence="1" id="KW-1133">Transmembrane helix</keyword>
<keyword evidence="1" id="KW-0812">Transmembrane</keyword>
<feature type="transmembrane region" description="Helical" evidence="1">
    <location>
        <begin position="30"/>
        <end position="53"/>
    </location>
</feature>
<keyword evidence="1" id="KW-0472">Membrane</keyword>
<feature type="transmembrane region" description="Helical" evidence="1">
    <location>
        <begin position="91"/>
        <end position="110"/>
    </location>
</feature>
<feature type="transmembrane region" description="Helical" evidence="1">
    <location>
        <begin position="59"/>
        <end position="79"/>
    </location>
</feature>
<evidence type="ECO:0000256" key="1">
    <source>
        <dbReference type="SAM" id="Phobius"/>
    </source>
</evidence>
<proteinExistence type="predicted"/>
<feature type="transmembrane region" description="Helical" evidence="1">
    <location>
        <begin position="201"/>
        <end position="220"/>
    </location>
</feature>
<organism evidence="2 3">
    <name type="scientific">Phenylobacterium terrae</name>
    <dbReference type="NCBI Taxonomy" id="2665495"/>
    <lineage>
        <taxon>Bacteria</taxon>
        <taxon>Pseudomonadati</taxon>
        <taxon>Pseudomonadota</taxon>
        <taxon>Alphaproteobacteria</taxon>
        <taxon>Caulobacterales</taxon>
        <taxon>Caulobacteraceae</taxon>
        <taxon>Phenylobacterium</taxon>
    </lineage>
</organism>
<dbReference type="EMBL" id="JBHUEY010000001">
    <property type="protein sequence ID" value="MFD1783990.1"/>
    <property type="molecule type" value="Genomic_DNA"/>
</dbReference>
<dbReference type="Proteomes" id="UP001597237">
    <property type="component" value="Unassembled WGS sequence"/>
</dbReference>
<protein>
    <submittedName>
        <fullName evidence="2">Uncharacterized protein</fullName>
    </submittedName>
</protein>
<name>A0ABW4N1N1_9CAUL</name>
<evidence type="ECO:0000313" key="3">
    <source>
        <dbReference type="Proteomes" id="UP001597237"/>
    </source>
</evidence>
<comment type="caution">
    <text evidence="2">The sequence shown here is derived from an EMBL/GenBank/DDBJ whole genome shotgun (WGS) entry which is preliminary data.</text>
</comment>
<gene>
    <name evidence="2" type="ORF">ACFSC0_11345</name>
</gene>
<keyword evidence="3" id="KW-1185">Reference proteome</keyword>
<accession>A0ABW4N1N1</accession>
<evidence type="ECO:0000313" key="2">
    <source>
        <dbReference type="EMBL" id="MFD1783990.1"/>
    </source>
</evidence>